<protein>
    <recommendedName>
        <fullName evidence="6">tRNA (Guanine-N1)-methyltransferase</fullName>
    </recommendedName>
</protein>
<feature type="transmembrane region" description="Helical" evidence="2">
    <location>
        <begin position="133"/>
        <end position="152"/>
    </location>
</feature>
<dbReference type="RefSeq" id="WP_147377281.1">
    <property type="nucleotide sequence ID" value="NZ_RAPN01000003.1"/>
</dbReference>
<sequence length="202" mass="23360">MKKRFKKTVAILFITTLPFISFAQSGSIEASYDSLTVEGQFDYLFKRSNRFEDYKVMRMSAYEALKQNALDSMKVYTDQVSQLKQDIKGLNNKISEQGTQNQNLTQELEDTRKIQDSMSFLGIAVSKQAYNSIMWGLVLCLLALSAILFSLFRRGHSVVRATKKRLDEIQDDLENHRKNALQREQKLARELMDVKLKNKSTR</sequence>
<keyword evidence="2" id="KW-0472">Membrane</keyword>
<gene>
    <name evidence="4" type="ORF">BC643_3989</name>
</gene>
<evidence type="ECO:0008006" key="6">
    <source>
        <dbReference type="Google" id="ProtNLM"/>
    </source>
</evidence>
<evidence type="ECO:0000256" key="2">
    <source>
        <dbReference type="SAM" id="Phobius"/>
    </source>
</evidence>
<evidence type="ECO:0000313" key="4">
    <source>
        <dbReference type="EMBL" id="RKD87977.1"/>
    </source>
</evidence>
<keyword evidence="3" id="KW-0732">Signal</keyword>
<reference evidence="4 5" key="1">
    <citation type="submission" date="2018-09" db="EMBL/GenBank/DDBJ databases">
        <title>Genomic Encyclopedia of Archaeal and Bacterial Type Strains, Phase II (KMG-II): from individual species to whole genera.</title>
        <authorList>
            <person name="Goeker M."/>
        </authorList>
    </citation>
    <scope>NUCLEOTIDE SEQUENCE [LARGE SCALE GENOMIC DNA]</scope>
    <source>
        <strain evidence="4 5">DSM 27148</strain>
    </source>
</reference>
<dbReference type="PROSITE" id="PS00430">
    <property type="entry name" value="TONB_DEPENDENT_REC_1"/>
    <property type="match status" value="1"/>
</dbReference>
<proteinExistence type="predicted"/>
<feature type="coiled-coil region" evidence="1">
    <location>
        <begin position="159"/>
        <end position="190"/>
    </location>
</feature>
<feature type="coiled-coil region" evidence="1">
    <location>
        <begin position="66"/>
        <end position="107"/>
    </location>
</feature>
<keyword evidence="5" id="KW-1185">Reference proteome</keyword>
<organism evidence="4 5">
    <name type="scientific">Mangrovibacterium diazotrophicum</name>
    <dbReference type="NCBI Taxonomy" id="1261403"/>
    <lineage>
        <taxon>Bacteria</taxon>
        <taxon>Pseudomonadati</taxon>
        <taxon>Bacteroidota</taxon>
        <taxon>Bacteroidia</taxon>
        <taxon>Marinilabiliales</taxon>
        <taxon>Prolixibacteraceae</taxon>
        <taxon>Mangrovibacterium</taxon>
    </lineage>
</organism>
<dbReference type="AlphaFoldDB" id="A0A419VXM8"/>
<dbReference type="Proteomes" id="UP000283387">
    <property type="component" value="Unassembled WGS sequence"/>
</dbReference>
<feature type="chain" id="PRO_5019301166" description="tRNA (Guanine-N1)-methyltransferase" evidence="3">
    <location>
        <begin position="24"/>
        <end position="202"/>
    </location>
</feature>
<evidence type="ECO:0000256" key="3">
    <source>
        <dbReference type="SAM" id="SignalP"/>
    </source>
</evidence>
<keyword evidence="2" id="KW-0812">Transmembrane</keyword>
<evidence type="ECO:0000313" key="5">
    <source>
        <dbReference type="Proteomes" id="UP000283387"/>
    </source>
</evidence>
<keyword evidence="2" id="KW-1133">Transmembrane helix</keyword>
<dbReference type="EMBL" id="RAPN01000003">
    <property type="protein sequence ID" value="RKD87977.1"/>
    <property type="molecule type" value="Genomic_DNA"/>
</dbReference>
<dbReference type="Gene3D" id="1.20.5.340">
    <property type="match status" value="1"/>
</dbReference>
<feature type="signal peptide" evidence="3">
    <location>
        <begin position="1"/>
        <end position="23"/>
    </location>
</feature>
<accession>A0A419VXM8</accession>
<comment type="caution">
    <text evidence="4">The sequence shown here is derived from an EMBL/GenBank/DDBJ whole genome shotgun (WGS) entry which is preliminary data.</text>
</comment>
<dbReference type="InterPro" id="IPR010916">
    <property type="entry name" value="TonB_box_CS"/>
</dbReference>
<dbReference type="OrthoDB" id="981213at2"/>
<evidence type="ECO:0000256" key="1">
    <source>
        <dbReference type="SAM" id="Coils"/>
    </source>
</evidence>
<keyword evidence="1" id="KW-0175">Coiled coil</keyword>
<name>A0A419VXM8_9BACT</name>